<dbReference type="PATRIC" id="fig|993516.3.peg.1618"/>
<protein>
    <submittedName>
        <fullName evidence="2">Uncharacterized protein</fullName>
    </submittedName>
</protein>
<accession>L7CKN0</accession>
<evidence type="ECO:0000313" key="2">
    <source>
        <dbReference type="EMBL" id="ELP34518.1"/>
    </source>
</evidence>
<keyword evidence="1" id="KW-0812">Transmembrane</keyword>
<organism evidence="2 3">
    <name type="scientific">Rhodopirellula baltica SWK14</name>
    <dbReference type="NCBI Taxonomy" id="993516"/>
    <lineage>
        <taxon>Bacteria</taxon>
        <taxon>Pseudomonadati</taxon>
        <taxon>Planctomycetota</taxon>
        <taxon>Planctomycetia</taxon>
        <taxon>Pirellulales</taxon>
        <taxon>Pirellulaceae</taxon>
        <taxon>Rhodopirellula</taxon>
    </lineage>
</organism>
<evidence type="ECO:0000313" key="3">
    <source>
        <dbReference type="Proteomes" id="UP000010959"/>
    </source>
</evidence>
<proteinExistence type="predicted"/>
<feature type="transmembrane region" description="Helical" evidence="1">
    <location>
        <begin position="37"/>
        <end position="55"/>
    </location>
</feature>
<dbReference type="EMBL" id="AMWG01000030">
    <property type="protein sequence ID" value="ELP34518.1"/>
    <property type="molecule type" value="Genomic_DNA"/>
</dbReference>
<dbReference type="RefSeq" id="WP_007336717.1">
    <property type="nucleotide sequence ID" value="NZ_AMWG01000030.1"/>
</dbReference>
<reference evidence="2 3" key="1">
    <citation type="journal article" date="2013" name="Mar. Genomics">
        <title>Expression of sulfatases in Rhodopirellula baltica and the diversity of sulfatases in the genus Rhodopirellula.</title>
        <authorList>
            <person name="Wegner C.E."/>
            <person name="Richter-Heitmann T."/>
            <person name="Klindworth A."/>
            <person name="Klockow C."/>
            <person name="Richter M."/>
            <person name="Achstetter T."/>
            <person name="Glockner F.O."/>
            <person name="Harder J."/>
        </authorList>
    </citation>
    <scope>NUCLEOTIDE SEQUENCE [LARGE SCALE GENOMIC DNA]</scope>
    <source>
        <strain evidence="2 3">SWK14</strain>
    </source>
</reference>
<comment type="caution">
    <text evidence="2">The sequence shown here is derived from an EMBL/GenBank/DDBJ whole genome shotgun (WGS) entry which is preliminary data.</text>
</comment>
<evidence type="ECO:0000256" key="1">
    <source>
        <dbReference type="SAM" id="Phobius"/>
    </source>
</evidence>
<keyword evidence="1" id="KW-0472">Membrane</keyword>
<keyword evidence="1" id="KW-1133">Transmembrane helix</keyword>
<sequence>MVAYYCSTFLLVLTCTVTIAVWVREQRKSDRTNGDRKFGKVMVGLWLLMLVIGLVKESTTHSHSILKAEQRRLLSDEIVRLTNEVRQRDLGLEVAAKAQAGLEKQVRNLSVRLDENSKSHVTSIDSENRLRETVATLSEQNLDLKQTLNRVSLKNQQIEEAVTEEAARQRTFRFWTFML</sequence>
<feature type="transmembrane region" description="Helical" evidence="1">
    <location>
        <begin position="6"/>
        <end position="25"/>
    </location>
</feature>
<name>L7CKN0_RHOBT</name>
<gene>
    <name evidence="2" type="ORF">RBSWK_01528</name>
</gene>
<dbReference type="AlphaFoldDB" id="L7CKN0"/>
<dbReference type="Proteomes" id="UP000010959">
    <property type="component" value="Unassembled WGS sequence"/>
</dbReference>